<evidence type="ECO:0000256" key="3">
    <source>
        <dbReference type="ARBA" id="ARBA00022771"/>
    </source>
</evidence>
<evidence type="ECO:0000256" key="4">
    <source>
        <dbReference type="ARBA" id="ARBA00022833"/>
    </source>
</evidence>
<keyword evidence="5" id="KW-0539">Nucleus</keyword>
<feature type="region of interest" description="Disordered" evidence="6">
    <location>
        <begin position="28"/>
        <end position="66"/>
    </location>
</feature>
<evidence type="ECO:0000256" key="2">
    <source>
        <dbReference type="ARBA" id="ARBA00022723"/>
    </source>
</evidence>
<name>A0AA38KQL0_TAXCH</name>
<feature type="compositionally biased region" description="Low complexity" evidence="6">
    <location>
        <begin position="148"/>
        <end position="181"/>
    </location>
</feature>
<keyword evidence="8" id="KW-1185">Reference proteome</keyword>
<dbReference type="EMBL" id="JAHRHJ020000007">
    <property type="protein sequence ID" value="KAH9308046.1"/>
    <property type="molecule type" value="Genomic_DNA"/>
</dbReference>
<evidence type="ECO:0000256" key="6">
    <source>
        <dbReference type="SAM" id="MobiDB-lite"/>
    </source>
</evidence>
<proteinExistence type="predicted"/>
<protein>
    <submittedName>
        <fullName evidence="7">Uncharacterized protein</fullName>
    </submittedName>
</protein>
<evidence type="ECO:0000313" key="8">
    <source>
        <dbReference type="Proteomes" id="UP000824469"/>
    </source>
</evidence>
<dbReference type="GO" id="GO:0008270">
    <property type="term" value="F:zinc ion binding"/>
    <property type="evidence" value="ECO:0007669"/>
    <property type="project" value="UniProtKB-KW"/>
</dbReference>
<keyword evidence="3" id="KW-0863">Zinc-finger</keyword>
<dbReference type="GO" id="GO:0005634">
    <property type="term" value="C:nucleus"/>
    <property type="evidence" value="ECO:0007669"/>
    <property type="project" value="UniProtKB-SubCell"/>
</dbReference>
<keyword evidence="4" id="KW-0862">Zinc</keyword>
<sequence>VPNAKPDRESTEIDIFGMEGIPPEILAAHDEEHDDEKSSKVAKVEVPPSGFGGIGMGPTGISRPPQPMFSAVHSLYAPPPSAPVRPQLWSAPPPSLQPWSSAPPAISGQPPLMPIRPPQVPQPPQPLFPIQNLHTSFSNSVAPSSQIPVLQRPPQLPSQPLFPIQNRQPSPSISASSSQSPMQALYSPAPVVPPYTQSSQALFPINGPHSNTLIPSNLSNPPQHNLPQRPEIDLRISRETSTVADPTLQSNLISKPLNVPAYPGSSAPPAIPSHMYALGPNTGGPSIGPPPVISNKPPTAQGVTKEVYLVWDDEAMSMEERRMSLSKYQVHDETSQMNSVDAAIDRRILESRLAGRMG</sequence>
<dbReference type="PANTHER" id="PTHR23215">
    <property type="entry name" value="ZINC FINGER PROTEIN 207"/>
    <property type="match status" value="1"/>
</dbReference>
<accession>A0AA38KQL0</accession>
<dbReference type="PANTHER" id="PTHR23215:SF0">
    <property type="entry name" value="BUB3-INTERACTING AND GLEBS MOTIF-CONTAINING PROTEIN ZNF207"/>
    <property type="match status" value="1"/>
</dbReference>
<evidence type="ECO:0000256" key="5">
    <source>
        <dbReference type="ARBA" id="ARBA00023242"/>
    </source>
</evidence>
<comment type="subcellular location">
    <subcellularLocation>
        <location evidence="1">Nucleus</location>
    </subcellularLocation>
</comment>
<organism evidence="7 8">
    <name type="scientific">Taxus chinensis</name>
    <name type="common">Chinese yew</name>
    <name type="synonym">Taxus wallichiana var. chinensis</name>
    <dbReference type="NCBI Taxonomy" id="29808"/>
    <lineage>
        <taxon>Eukaryota</taxon>
        <taxon>Viridiplantae</taxon>
        <taxon>Streptophyta</taxon>
        <taxon>Embryophyta</taxon>
        <taxon>Tracheophyta</taxon>
        <taxon>Spermatophyta</taxon>
        <taxon>Pinopsida</taxon>
        <taxon>Pinidae</taxon>
        <taxon>Conifers II</taxon>
        <taxon>Cupressales</taxon>
        <taxon>Taxaceae</taxon>
        <taxon>Taxus</taxon>
    </lineage>
</organism>
<dbReference type="OMA" id="NPPQHNL"/>
<comment type="caution">
    <text evidence="7">The sequence shown here is derived from an EMBL/GenBank/DDBJ whole genome shotgun (WGS) entry which is preliminary data.</text>
</comment>
<keyword evidence="2" id="KW-0479">Metal-binding</keyword>
<reference evidence="7 8" key="1">
    <citation type="journal article" date="2021" name="Nat. Plants">
        <title>The Taxus genome provides insights into paclitaxel biosynthesis.</title>
        <authorList>
            <person name="Xiong X."/>
            <person name="Gou J."/>
            <person name="Liao Q."/>
            <person name="Li Y."/>
            <person name="Zhou Q."/>
            <person name="Bi G."/>
            <person name="Li C."/>
            <person name="Du R."/>
            <person name="Wang X."/>
            <person name="Sun T."/>
            <person name="Guo L."/>
            <person name="Liang H."/>
            <person name="Lu P."/>
            <person name="Wu Y."/>
            <person name="Zhang Z."/>
            <person name="Ro D.K."/>
            <person name="Shang Y."/>
            <person name="Huang S."/>
            <person name="Yan J."/>
        </authorList>
    </citation>
    <scope>NUCLEOTIDE SEQUENCE [LARGE SCALE GENOMIC DNA]</scope>
    <source>
        <strain evidence="7">Ta-2019</strain>
    </source>
</reference>
<evidence type="ECO:0000313" key="7">
    <source>
        <dbReference type="EMBL" id="KAH9308046.1"/>
    </source>
</evidence>
<dbReference type="GO" id="GO:0006355">
    <property type="term" value="P:regulation of DNA-templated transcription"/>
    <property type="evidence" value="ECO:0007669"/>
    <property type="project" value="TreeGrafter"/>
</dbReference>
<dbReference type="Proteomes" id="UP000824469">
    <property type="component" value="Unassembled WGS sequence"/>
</dbReference>
<dbReference type="GO" id="GO:0003677">
    <property type="term" value="F:DNA binding"/>
    <property type="evidence" value="ECO:0007669"/>
    <property type="project" value="TreeGrafter"/>
</dbReference>
<feature type="compositionally biased region" description="Basic and acidic residues" evidence="6">
    <location>
        <begin position="28"/>
        <end position="43"/>
    </location>
</feature>
<gene>
    <name evidence="7" type="ORF">KI387_035957</name>
</gene>
<feature type="non-terminal residue" evidence="7">
    <location>
        <position position="358"/>
    </location>
</feature>
<feature type="compositionally biased region" description="Polar residues" evidence="6">
    <location>
        <begin position="132"/>
        <end position="147"/>
    </location>
</feature>
<feature type="region of interest" description="Disordered" evidence="6">
    <location>
        <begin position="86"/>
        <end position="181"/>
    </location>
</feature>
<feature type="compositionally biased region" description="Pro residues" evidence="6">
    <location>
        <begin position="111"/>
        <end position="127"/>
    </location>
</feature>
<evidence type="ECO:0000256" key="1">
    <source>
        <dbReference type="ARBA" id="ARBA00004123"/>
    </source>
</evidence>
<feature type="non-terminal residue" evidence="7">
    <location>
        <position position="1"/>
    </location>
</feature>
<dbReference type="AlphaFoldDB" id="A0AA38KQL0"/>